<dbReference type="RefSeq" id="WP_091404263.1">
    <property type="nucleotide sequence ID" value="NZ_FOAB01000001.1"/>
</dbReference>
<dbReference type="Proteomes" id="UP000198521">
    <property type="component" value="Unassembled WGS sequence"/>
</dbReference>
<dbReference type="Pfam" id="PF00263">
    <property type="entry name" value="Secretin"/>
    <property type="match status" value="1"/>
</dbReference>
<dbReference type="STRING" id="1038014.SAMN04487910_0196"/>
<evidence type="ECO:0000256" key="3">
    <source>
        <dbReference type="SAM" id="SignalP"/>
    </source>
</evidence>
<evidence type="ECO:0000313" key="6">
    <source>
        <dbReference type="Proteomes" id="UP000198521"/>
    </source>
</evidence>
<keyword evidence="6" id="KW-1185">Reference proteome</keyword>
<comment type="similarity">
    <text evidence="1">Belongs to the bacterial secretin family.</text>
</comment>
<dbReference type="GO" id="GO:0015627">
    <property type="term" value="C:type II protein secretion system complex"/>
    <property type="evidence" value="ECO:0007669"/>
    <property type="project" value="TreeGrafter"/>
</dbReference>
<dbReference type="InterPro" id="IPR050810">
    <property type="entry name" value="Bact_Secretion_Sys_Channel"/>
</dbReference>
<dbReference type="InterPro" id="IPR001775">
    <property type="entry name" value="GspD/PilQ"/>
</dbReference>
<organism evidence="5 6">
    <name type="scientific">Aquimarina amphilecti</name>
    <dbReference type="NCBI Taxonomy" id="1038014"/>
    <lineage>
        <taxon>Bacteria</taxon>
        <taxon>Pseudomonadati</taxon>
        <taxon>Bacteroidota</taxon>
        <taxon>Flavobacteriia</taxon>
        <taxon>Flavobacteriales</taxon>
        <taxon>Flavobacteriaceae</taxon>
        <taxon>Aquimarina</taxon>
    </lineage>
</organism>
<feature type="signal peptide" evidence="3">
    <location>
        <begin position="1"/>
        <end position="19"/>
    </location>
</feature>
<gene>
    <name evidence="5" type="ORF">SAMN04487910_0196</name>
</gene>
<evidence type="ECO:0000259" key="4">
    <source>
        <dbReference type="Pfam" id="PF00263"/>
    </source>
</evidence>
<proteinExistence type="inferred from homology"/>
<protein>
    <submittedName>
        <fullName evidence="5">Type IV pilus assembly protein PilQ</fullName>
    </submittedName>
</protein>
<evidence type="ECO:0000313" key="5">
    <source>
        <dbReference type="EMBL" id="SEK30065.1"/>
    </source>
</evidence>
<dbReference type="Gene3D" id="3.30.1370.130">
    <property type="match status" value="1"/>
</dbReference>
<dbReference type="InterPro" id="IPR004846">
    <property type="entry name" value="T2SS/T3SS_dom"/>
</dbReference>
<dbReference type="GO" id="GO:0009306">
    <property type="term" value="P:protein secretion"/>
    <property type="evidence" value="ECO:0007669"/>
    <property type="project" value="InterPro"/>
</dbReference>
<reference evidence="5 6" key="1">
    <citation type="submission" date="2016-10" db="EMBL/GenBank/DDBJ databases">
        <authorList>
            <person name="de Groot N.N."/>
        </authorList>
    </citation>
    <scope>NUCLEOTIDE SEQUENCE [LARGE SCALE GENOMIC DNA]</scope>
    <source>
        <strain evidence="5 6">DSM 25232</strain>
    </source>
</reference>
<accession>A0A1H7G300</accession>
<feature type="chain" id="PRO_5011462737" evidence="3">
    <location>
        <begin position="20"/>
        <end position="639"/>
    </location>
</feature>
<dbReference type="PRINTS" id="PR00811">
    <property type="entry name" value="BCTERIALGSPD"/>
</dbReference>
<dbReference type="EMBL" id="FOAB01000001">
    <property type="protein sequence ID" value="SEK30065.1"/>
    <property type="molecule type" value="Genomic_DNA"/>
</dbReference>
<dbReference type="AlphaFoldDB" id="A0A1H7G300"/>
<keyword evidence="3" id="KW-0732">Signal</keyword>
<dbReference type="OrthoDB" id="9816579at2"/>
<sequence>MIRKILLISYLLTINFLCAQNAPVTIEEKLNEIAQTKIGLEEVTQLDVSGLTLFEIITSLGEEHQLNVVADSGLSQMVTSNFFDVKVKDVFLFLIRTYDLDVEFMNNIIVFKQREIIKQAPKPKRKKELDIRYSKQNDFLSVKLKNDSLPSVAAKITELTNKNVVLAPDVKSMSVSAYIINRPFDQVIDMIAKSNQMIAEVDENGFYFLTKDIEVQTASNTNPRNNSRRRSSRTSNKNVSGDLDIKLQDNGYLSIKAFDANATEIITKAAELLQLGYAMYDKPDEIITTIFSEEIDFDSLLKHIFRGKKFAVNRSDEFYLIGKETTAGLRTTELIQLENRTIESVLATLPKSLTQDVEIQEFVELNGMLVSGSQPVIMELAQVIRKLDKVVPLVQIEVLVVQYNKSYDIQTGLQAILGDGSEDVKTQGNIFPNTDVTVNSGTINQLIDAFNGLGIINIGKVTKNFYANLSALENNSIVNLKSTPKIATLSGHEASISIGETDYYFEQTNRLINTGVNDNILQSGQWKPTEANLSVNIKPFVSLDEHVTLEIAVEKSAFLGRAGESAPPSKSTQKFESLIRVRNNEMILLGGLDELERENSGSGTPVLSRIPIIKWFFSSKRKARDKSKLHVFIKPTVIY</sequence>
<feature type="domain" description="Type II/III secretion system secretin-like" evidence="4">
    <location>
        <begin position="471"/>
        <end position="638"/>
    </location>
</feature>
<name>A0A1H7G300_AQUAM</name>
<dbReference type="PANTHER" id="PTHR30332">
    <property type="entry name" value="PROBABLE GENERAL SECRETION PATHWAY PROTEIN D"/>
    <property type="match status" value="1"/>
</dbReference>
<dbReference type="PANTHER" id="PTHR30332:SF17">
    <property type="entry name" value="TYPE IV PILIATION SYSTEM PROTEIN DR_0774-RELATED"/>
    <property type="match status" value="1"/>
</dbReference>
<evidence type="ECO:0000256" key="2">
    <source>
        <dbReference type="SAM" id="MobiDB-lite"/>
    </source>
</evidence>
<feature type="region of interest" description="Disordered" evidence="2">
    <location>
        <begin position="218"/>
        <end position="240"/>
    </location>
</feature>
<evidence type="ECO:0000256" key="1">
    <source>
        <dbReference type="RuleBase" id="RU004003"/>
    </source>
</evidence>